<dbReference type="InterPro" id="IPR036390">
    <property type="entry name" value="WH_DNA-bd_sf"/>
</dbReference>
<sequence>YGYAILTELQKSSYSDLPESTLYPLLFRLEQHKDVTIERRPSPNGPSRKYYTITEHGRETLSEYWKSWQQVCELVSTVFQKGAPYE</sequence>
<dbReference type="Pfam" id="PF03551">
    <property type="entry name" value="PadR"/>
    <property type="match status" value="1"/>
</dbReference>
<reference evidence="2" key="1">
    <citation type="journal article" date="2013" name="Environ. Microbiol.">
        <title>Microbiota from the distal guts of lean and obese adolescents exhibit partial functional redundancy besides clear differences in community structure.</title>
        <authorList>
            <person name="Ferrer M."/>
            <person name="Ruiz A."/>
            <person name="Lanza F."/>
            <person name="Haange S.B."/>
            <person name="Oberbach A."/>
            <person name="Till H."/>
            <person name="Bargiela R."/>
            <person name="Campoy C."/>
            <person name="Segura M.T."/>
            <person name="Richter M."/>
            <person name="von Bergen M."/>
            <person name="Seifert J."/>
            <person name="Suarez A."/>
        </authorList>
    </citation>
    <scope>NUCLEOTIDE SEQUENCE</scope>
</reference>
<dbReference type="InterPro" id="IPR052509">
    <property type="entry name" value="Metal_resp_DNA-bind_regulator"/>
</dbReference>
<proteinExistence type="predicted"/>
<evidence type="ECO:0000259" key="1">
    <source>
        <dbReference type="Pfam" id="PF03551"/>
    </source>
</evidence>
<dbReference type="PANTHER" id="PTHR33169">
    <property type="entry name" value="PADR-FAMILY TRANSCRIPTIONAL REGULATOR"/>
    <property type="match status" value="1"/>
</dbReference>
<organism evidence="2">
    <name type="scientific">human gut metagenome</name>
    <dbReference type="NCBI Taxonomy" id="408170"/>
    <lineage>
        <taxon>unclassified sequences</taxon>
        <taxon>metagenomes</taxon>
        <taxon>organismal metagenomes</taxon>
    </lineage>
</organism>
<protein>
    <submittedName>
        <fullName evidence="2">Transcriptional regulator, PadR family</fullName>
    </submittedName>
</protein>
<dbReference type="AlphaFoldDB" id="K1TRU4"/>
<dbReference type="PANTHER" id="PTHR33169:SF14">
    <property type="entry name" value="TRANSCRIPTIONAL REGULATOR RV3488"/>
    <property type="match status" value="1"/>
</dbReference>
<dbReference type="EMBL" id="AJWZ01003176">
    <property type="protein sequence ID" value="EKC68950.1"/>
    <property type="molecule type" value="Genomic_DNA"/>
</dbReference>
<comment type="caution">
    <text evidence="2">The sequence shown here is derived from an EMBL/GenBank/DDBJ whole genome shotgun (WGS) entry which is preliminary data.</text>
</comment>
<accession>K1TRU4</accession>
<evidence type="ECO:0000313" key="2">
    <source>
        <dbReference type="EMBL" id="EKC68950.1"/>
    </source>
</evidence>
<feature type="domain" description="Transcription regulator PadR N-terminal" evidence="1">
    <location>
        <begin position="1"/>
        <end position="62"/>
    </location>
</feature>
<feature type="non-terminal residue" evidence="2">
    <location>
        <position position="1"/>
    </location>
</feature>
<dbReference type="InterPro" id="IPR036388">
    <property type="entry name" value="WH-like_DNA-bd_sf"/>
</dbReference>
<dbReference type="InterPro" id="IPR005149">
    <property type="entry name" value="Tscrpt_reg_PadR_N"/>
</dbReference>
<name>K1TRU4_9ZZZZ</name>
<dbReference type="SUPFAM" id="SSF46785">
    <property type="entry name" value="Winged helix' DNA-binding domain"/>
    <property type="match status" value="1"/>
</dbReference>
<dbReference type="Gene3D" id="1.10.10.10">
    <property type="entry name" value="Winged helix-like DNA-binding domain superfamily/Winged helix DNA-binding domain"/>
    <property type="match status" value="1"/>
</dbReference>
<gene>
    <name evidence="2" type="ORF">OBE_04665</name>
</gene>